<keyword evidence="4 11" id="KW-0548">Nucleotidyltransferase</keyword>
<dbReference type="GO" id="GO:0004105">
    <property type="term" value="F:choline-phosphate cytidylyltransferase activity"/>
    <property type="evidence" value="ECO:0007669"/>
    <property type="project" value="UniProtKB-EC"/>
</dbReference>
<evidence type="ECO:0000256" key="9">
    <source>
        <dbReference type="SAM" id="MobiDB-lite"/>
    </source>
</evidence>
<feature type="region of interest" description="Disordered" evidence="9">
    <location>
        <begin position="353"/>
        <end position="396"/>
    </location>
</feature>
<dbReference type="InterPro" id="IPR004821">
    <property type="entry name" value="Cyt_trans-like"/>
</dbReference>
<dbReference type="STRING" id="670386.D3AYZ9"/>
<evidence type="ECO:0000256" key="5">
    <source>
        <dbReference type="ARBA" id="ARBA00023098"/>
    </source>
</evidence>
<dbReference type="InterPro" id="IPR045049">
    <property type="entry name" value="Pcy1-like"/>
</dbReference>
<dbReference type="EC" id="2.7.7.15" evidence="8"/>
<evidence type="ECO:0000256" key="8">
    <source>
        <dbReference type="ARBA" id="ARBA00026101"/>
    </source>
</evidence>
<evidence type="ECO:0000259" key="10">
    <source>
        <dbReference type="Pfam" id="PF01467"/>
    </source>
</evidence>
<dbReference type="EMBL" id="ADBJ01000004">
    <property type="protein sequence ID" value="EFA85689.1"/>
    <property type="molecule type" value="Genomic_DNA"/>
</dbReference>
<comment type="caution">
    <text evidence="11">The sequence shown here is derived from an EMBL/GenBank/DDBJ whole genome shotgun (WGS) entry which is preliminary data.</text>
</comment>
<evidence type="ECO:0000313" key="12">
    <source>
        <dbReference type="Proteomes" id="UP000001396"/>
    </source>
</evidence>
<dbReference type="FunCoup" id="D3AYZ9">
    <property type="interactions" value="69"/>
</dbReference>
<name>D3AYZ9_HETP5</name>
<dbReference type="Proteomes" id="UP000001396">
    <property type="component" value="Unassembled WGS sequence"/>
</dbReference>
<evidence type="ECO:0000256" key="1">
    <source>
        <dbReference type="ARBA" id="ARBA00010101"/>
    </source>
</evidence>
<feature type="region of interest" description="Disordered" evidence="9">
    <location>
        <begin position="1"/>
        <end position="145"/>
    </location>
</feature>
<feature type="domain" description="Cytidyltransferase-like" evidence="10">
    <location>
        <begin position="147"/>
        <end position="273"/>
    </location>
</feature>
<dbReference type="NCBIfam" id="TIGR00125">
    <property type="entry name" value="cyt_tran_rel"/>
    <property type="match status" value="1"/>
</dbReference>
<keyword evidence="12" id="KW-1185">Reference proteome</keyword>
<comment type="similarity">
    <text evidence="1">Belongs to the cytidylyltransferase family.</text>
</comment>
<reference evidence="11 12" key="1">
    <citation type="journal article" date="2011" name="Genome Res.">
        <title>Phylogeny-wide analysis of social amoeba genomes highlights ancient origins for complex intercellular communication.</title>
        <authorList>
            <person name="Heidel A.J."/>
            <person name="Lawal H.M."/>
            <person name="Felder M."/>
            <person name="Schilde C."/>
            <person name="Helps N.R."/>
            <person name="Tunggal B."/>
            <person name="Rivero F."/>
            <person name="John U."/>
            <person name="Schleicher M."/>
            <person name="Eichinger L."/>
            <person name="Platzer M."/>
            <person name="Noegel A.A."/>
            <person name="Schaap P."/>
            <person name="Gloeckner G."/>
        </authorList>
    </citation>
    <scope>NUCLEOTIDE SEQUENCE [LARGE SCALE GENOMIC DNA]</scope>
    <source>
        <strain evidence="12">ATCC 26659 / Pp 5 / PN500</strain>
    </source>
</reference>
<feature type="compositionally biased region" description="Low complexity" evidence="9">
    <location>
        <begin position="7"/>
        <end position="23"/>
    </location>
</feature>
<organism evidence="11 12">
    <name type="scientific">Heterostelium pallidum (strain ATCC 26659 / Pp 5 / PN500)</name>
    <name type="common">Cellular slime mold</name>
    <name type="synonym">Polysphondylium pallidum</name>
    <dbReference type="NCBI Taxonomy" id="670386"/>
    <lineage>
        <taxon>Eukaryota</taxon>
        <taxon>Amoebozoa</taxon>
        <taxon>Evosea</taxon>
        <taxon>Eumycetozoa</taxon>
        <taxon>Dictyostelia</taxon>
        <taxon>Acytosteliales</taxon>
        <taxon>Acytosteliaceae</taxon>
        <taxon>Heterostelium</taxon>
    </lineage>
</organism>
<dbReference type="PANTHER" id="PTHR10739:SF13">
    <property type="entry name" value="CHOLINE-PHOSPHATE CYTIDYLYLTRANSFERASE"/>
    <property type="match status" value="1"/>
</dbReference>
<evidence type="ECO:0000256" key="4">
    <source>
        <dbReference type="ARBA" id="ARBA00022695"/>
    </source>
</evidence>
<dbReference type="GO" id="GO:0031210">
    <property type="term" value="F:phosphatidylcholine binding"/>
    <property type="evidence" value="ECO:0007669"/>
    <property type="project" value="TreeGrafter"/>
</dbReference>
<dbReference type="GeneID" id="31356449"/>
<keyword evidence="3 11" id="KW-0808">Transferase</keyword>
<dbReference type="InterPro" id="IPR014729">
    <property type="entry name" value="Rossmann-like_a/b/a_fold"/>
</dbReference>
<evidence type="ECO:0000256" key="6">
    <source>
        <dbReference type="ARBA" id="ARBA00023209"/>
    </source>
</evidence>
<accession>D3AYZ9</accession>
<dbReference type="AlphaFoldDB" id="D3AYZ9"/>
<evidence type="ECO:0000313" key="11">
    <source>
        <dbReference type="EMBL" id="EFA85689.1"/>
    </source>
</evidence>
<sequence length="396" mass="44680">MSKRKSSGNNNTDVTSVSNNNSNPDEKVAEQNNIQSIITKNNNNNNGNHHVQNNKKLNGSSNGVKIIDNDNNSSIDEQTTTSSTTTTVVAPKKKQRVESSSSSTTYEQYSNSIDNSNTSTSSSHSNGSTTTHRPPNPPPTDRPVRVYADGIYDLFHFGHARSLKQAKSLFPNTYLIVGVCNDEMTHRLKGKTVMTDIERAESLRHCRWVDEVVENAPWIVTQEFIDEHQIDFVSHGEDACLDKDGNDIYQFVKDQGKFMTIKRTEGISTSDIILRIVKDYDSYVMRNLKRGYTGKEMNVGVFKENALKVEEKFNQLRSKVRDSVDQFKVWSNENHMRDFLMRFSKRLPKRITAGSNVSSPSQETYFSPDNDFIFDEDDITSPKSPSSPSSNHTLSP</sequence>
<evidence type="ECO:0000256" key="3">
    <source>
        <dbReference type="ARBA" id="ARBA00022679"/>
    </source>
</evidence>
<feature type="compositionally biased region" description="Low complexity" evidence="9">
    <location>
        <begin position="31"/>
        <end position="56"/>
    </location>
</feature>
<proteinExistence type="inferred from homology"/>
<dbReference type="SUPFAM" id="SSF52374">
    <property type="entry name" value="Nucleotidylyl transferase"/>
    <property type="match status" value="1"/>
</dbReference>
<keyword evidence="5" id="KW-0443">Lipid metabolism</keyword>
<dbReference type="InParanoid" id="D3AYZ9"/>
<feature type="compositionally biased region" description="Polar residues" evidence="9">
    <location>
        <begin position="57"/>
        <end position="78"/>
    </location>
</feature>
<dbReference type="RefSeq" id="XP_020437796.1">
    <property type="nucleotide sequence ID" value="XM_020571938.1"/>
</dbReference>
<keyword evidence="7" id="KW-1208">Phospholipid metabolism</keyword>
<dbReference type="CDD" id="cd02174">
    <property type="entry name" value="CCT"/>
    <property type="match status" value="1"/>
</dbReference>
<feature type="compositionally biased region" description="Polar residues" evidence="9">
    <location>
        <begin position="353"/>
        <end position="367"/>
    </location>
</feature>
<evidence type="ECO:0000256" key="7">
    <source>
        <dbReference type="ARBA" id="ARBA00023264"/>
    </source>
</evidence>
<feature type="compositionally biased region" description="Low complexity" evidence="9">
    <location>
        <begin position="98"/>
        <end position="133"/>
    </location>
</feature>
<dbReference type="PANTHER" id="PTHR10739">
    <property type="entry name" value="CYTIDYLYLTRANSFERASE"/>
    <property type="match status" value="1"/>
</dbReference>
<gene>
    <name evidence="11" type="ORF">PPL_00918</name>
</gene>
<keyword evidence="6" id="KW-0594">Phospholipid biosynthesis</keyword>
<keyword evidence="2" id="KW-0444">Lipid biosynthesis</keyword>
<evidence type="ECO:0000256" key="2">
    <source>
        <dbReference type="ARBA" id="ARBA00022516"/>
    </source>
</evidence>
<dbReference type="InterPro" id="IPR041723">
    <property type="entry name" value="CCT"/>
</dbReference>
<feature type="compositionally biased region" description="Low complexity" evidence="9">
    <location>
        <begin position="381"/>
        <end position="390"/>
    </location>
</feature>
<protein>
    <recommendedName>
        <fullName evidence="8">choline-phosphate cytidylyltransferase</fullName>
        <ecNumber evidence="8">2.7.7.15</ecNumber>
    </recommendedName>
</protein>
<dbReference type="Pfam" id="PF01467">
    <property type="entry name" value="CTP_transf_like"/>
    <property type="match status" value="1"/>
</dbReference>
<dbReference type="Gene3D" id="3.40.50.620">
    <property type="entry name" value="HUPs"/>
    <property type="match status" value="1"/>
</dbReference>